<evidence type="ECO:0000313" key="1">
    <source>
        <dbReference type="Proteomes" id="UP000095287"/>
    </source>
</evidence>
<reference evidence="2" key="1">
    <citation type="submission" date="2016-11" db="UniProtKB">
        <authorList>
            <consortium name="WormBaseParasite"/>
        </authorList>
    </citation>
    <scope>IDENTIFICATION</scope>
</reference>
<name>A0A1I7Z491_9BILA</name>
<sequence>MFFQINAINFVEMEAIPFLLLWIVMYAYSFEEHYDVAWQYPMLALQNSYAPVFERPSASTYAISIHGLWMYTPHQKSENFNVQNPDLIRKMNLDWRNLLGQGPSIYDDNQEGYFNAALYAHGCAWDLIEKFQNIAMDYPMIDLIDLIKEMDDQVGYPLNINWKCVRKYGVSYIVEMRLCLDPSQLIPIACYNADTGGCPISGPVYLA</sequence>
<proteinExistence type="predicted"/>
<dbReference type="Proteomes" id="UP000095287">
    <property type="component" value="Unplaced"/>
</dbReference>
<dbReference type="SUPFAM" id="SSF55895">
    <property type="entry name" value="Ribonuclease Rh-like"/>
    <property type="match status" value="1"/>
</dbReference>
<evidence type="ECO:0000313" key="2">
    <source>
        <dbReference type="WBParaSite" id="L893_g2277.t1"/>
    </source>
</evidence>
<dbReference type="AlphaFoldDB" id="A0A1I7Z491"/>
<dbReference type="WBParaSite" id="L893_g2277.t1">
    <property type="protein sequence ID" value="L893_g2277.t1"/>
    <property type="gene ID" value="L893_g2277"/>
</dbReference>
<accession>A0A1I7Z491</accession>
<dbReference type="Gene3D" id="3.90.730.10">
    <property type="entry name" value="Ribonuclease T2-like"/>
    <property type="match status" value="1"/>
</dbReference>
<protein>
    <submittedName>
        <fullName evidence="2">Uncharacterized protein</fullName>
    </submittedName>
</protein>
<dbReference type="GO" id="GO:0003723">
    <property type="term" value="F:RNA binding"/>
    <property type="evidence" value="ECO:0007669"/>
    <property type="project" value="InterPro"/>
</dbReference>
<organism evidence="1 2">
    <name type="scientific">Steinernema glaseri</name>
    <dbReference type="NCBI Taxonomy" id="37863"/>
    <lineage>
        <taxon>Eukaryota</taxon>
        <taxon>Metazoa</taxon>
        <taxon>Ecdysozoa</taxon>
        <taxon>Nematoda</taxon>
        <taxon>Chromadorea</taxon>
        <taxon>Rhabditida</taxon>
        <taxon>Tylenchina</taxon>
        <taxon>Panagrolaimomorpha</taxon>
        <taxon>Strongyloidoidea</taxon>
        <taxon>Steinernematidae</taxon>
        <taxon>Steinernema</taxon>
    </lineage>
</organism>
<dbReference type="GO" id="GO:0033897">
    <property type="term" value="F:ribonuclease T2 activity"/>
    <property type="evidence" value="ECO:0007669"/>
    <property type="project" value="InterPro"/>
</dbReference>
<dbReference type="InterPro" id="IPR036430">
    <property type="entry name" value="RNase_T2-like_sf"/>
</dbReference>
<keyword evidence="1" id="KW-1185">Reference proteome</keyword>